<dbReference type="InterPro" id="IPR046676">
    <property type="entry name" value="DUF6546"/>
</dbReference>
<gene>
    <name evidence="2" type="ORF">PDIGIT_LOCUS12054</name>
</gene>
<dbReference type="EMBL" id="CAOQHR010000008">
    <property type="protein sequence ID" value="CAI6338918.1"/>
    <property type="molecule type" value="Genomic_DNA"/>
</dbReference>
<evidence type="ECO:0000259" key="1">
    <source>
        <dbReference type="Pfam" id="PF20183"/>
    </source>
</evidence>
<organism evidence="2 3">
    <name type="scientific">Periconia digitata</name>
    <dbReference type="NCBI Taxonomy" id="1303443"/>
    <lineage>
        <taxon>Eukaryota</taxon>
        <taxon>Fungi</taxon>
        <taxon>Dikarya</taxon>
        <taxon>Ascomycota</taxon>
        <taxon>Pezizomycotina</taxon>
        <taxon>Dothideomycetes</taxon>
        <taxon>Pleosporomycetidae</taxon>
        <taxon>Pleosporales</taxon>
        <taxon>Massarineae</taxon>
        <taxon>Periconiaceae</taxon>
        <taxon>Periconia</taxon>
    </lineage>
</organism>
<feature type="domain" description="DUF6546" evidence="1">
    <location>
        <begin position="287"/>
        <end position="479"/>
    </location>
</feature>
<proteinExistence type="predicted"/>
<reference evidence="2" key="1">
    <citation type="submission" date="2023-01" db="EMBL/GenBank/DDBJ databases">
        <authorList>
            <person name="Van Ghelder C."/>
            <person name="Rancurel C."/>
        </authorList>
    </citation>
    <scope>NUCLEOTIDE SEQUENCE</scope>
    <source>
        <strain evidence="2">CNCM I-4278</strain>
    </source>
</reference>
<comment type="caution">
    <text evidence="2">The sequence shown here is derived from an EMBL/GenBank/DDBJ whole genome shotgun (WGS) entry which is preliminary data.</text>
</comment>
<dbReference type="OrthoDB" id="3728558at2759"/>
<dbReference type="Proteomes" id="UP001152607">
    <property type="component" value="Unassembled WGS sequence"/>
</dbReference>
<accession>A0A9W4ULM2</accession>
<sequence length="498" mass="56986">MMWKSLPPEIRAMILKALVKSHTKLAPYALVCKEWQHAVEQHNFCSLNLKVQDIPTITNMIAKRTRNLGLINYIWYSIELPTCNYEFPGNIAIYEGDLDDFIRGLDEFDAECQKEYQAAQAIAEEGIRALLRFLSVLPHDGGMTLDISIYSPSDSERFKYIRFEPSSTLEEEPMQSRSHGDADMSSQALTKLFAPTYFPDCDSTESSSNGGEKFWNTVPQASCVTHLLLRRQTRRQWGSHSLRQLVAQFPNLEELWIEPWRENIIKAQPVIDKYGAVTFFKPLKSIMPDQLKRLTIFEDFNESYIIPGPNASPNPRQDRITSTPLTRGLAEASLALHHLSAAFIVDACQFWKVCKPNWVWEQLLTLTLTSQALWPDNHPKHINDTIVEAAQVAKSMPKLQTMQIWNGRKGYAAVFRYEKGFRWAKITWRATWGLTLDKRVVAEWQEVAQMIGIECENELLGYVPIRSHGEAVTVLGLKNVACPVSIRQICREHLEMAN</sequence>
<dbReference type="Pfam" id="PF20183">
    <property type="entry name" value="DUF6546"/>
    <property type="match status" value="1"/>
</dbReference>
<name>A0A9W4ULM2_9PLEO</name>
<dbReference type="AlphaFoldDB" id="A0A9W4ULM2"/>
<protein>
    <recommendedName>
        <fullName evidence="1">DUF6546 domain-containing protein</fullName>
    </recommendedName>
</protein>
<evidence type="ECO:0000313" key="3">
    <source>
        <dbReference type="Proteomes" id="UP001152607"/>
    </source>
</evidence>
<keyword evidence="3" id="KW-1185">Reference proteome</keyword>
<evidence type="ECO:0000313" key="2">
    <source>
        <dbReference type="EMBL" id="CAI6338918.1"/>
    </source>
</evidence>